<name>A0A078J649_BRANA</name>
<dbReference type="AlphaFoldDB" id="A0A078J649"/>
<dbReference type="EMBL" id="LK033821">
    <property type="protein sequence ID" value="CDY59919.1"/>
    <property type="molecule type" value="Genomic_DNA"/>
</dbReference>
<sequence length="297" mass="34880">MVVFQLELFLRLVSDRKMLQWYLRQWLLGLKQIIRIQKVVVFGWCGIQWFQWWFIVNQIRWWCFWEILIRSDQPQNIFLMCLIRFRAMKKKLQLVVEDIVQRNQVGFIQKRLLCENVLLASELVTDFHKEGETRRGSNSWIWKSLCNLRYMARPMIICEVGNGPGVTGLHVEAVVAEAFREVDDAYLWKPGNRAASSSFSTTHTWEALHPQGKPVFWHRQVCTKQKYSRDETKRQRTQEIAVDASLSTWLTTSPTSGCSSISMGAETAMSDSQRCRNTHQTTQKGFKATMKDLYREC</sequence>
<dbReference type="PaxDb" id="3708-A0A078J649"/>
<organism evidence="1 2">
    <name type="scientific">Brassica napus</name>
    <name type="common">Rape</name>
    <dbReference type="NCBI Taxonomy" id="3708"/>
    <lineage>
        <taxon>Eukaryota</taxon>
        <taxon>Viridiplantae</taxon>
        <taxon>Streptophyta</taxon>
        <taxon>Embryophyta</taxon>
        <taxon>Tracheophyta</taxon>
        <taxon>Spermatophyta</taxon>
        <taxon>Magnoliopsida</taxon>
        <taxon>eudicotyledons</taxon>
        <taxon>Gunneridae</taxon>
        <taxon>Pentapetalae</taxon>
        <taxon>rosids</taxon>
        <taxon>malvids</taxon>
        <taxon>Brassicales</taxon>
        <taxon>Brassicaceae</taxon>
        <taxon>Brassiceae</taxon>
        <taxon>Brassica</taxon>
    </lineage>
</organism>
<evidence type="ECO:0000313" key="2">
    <source>
        <dbReference type="Proteomes" id="UP000028999"/>
    </source>
</evidence>
<gene>
    <name evidence="1" type="primary">BnaC09g51780D</name>
    <name evidence="1" type="ORF">GSBRNA2T00027894001</name>
</gene>
<evidence type="ECO:0000313" key="1">
    <source>
        <dbReference type="EMBL" id="CDY59919.1"/>
    </source>
</evidence>
<proteinExistence type="predicted"/>
<dbReference type="Proteomes" id="UP000028999">
    <property type="component" value="Unassembled WGS sequence"/>
</dbReference>
<dbReference type="Gramene" id="CDY59919">
    <property type="protein sequence ID" value="CDY59919"/>
    <property type="gene ID" value="GSBRNA2T00027894001"/>
</dbReference>
<reference evidence="1 2" key="1">
    <citation type="journal article" date="2014" name="Science">
        <title>Plant genetics. Early allopolyploid evolution in the post-Neolithic Brassica napus oilseed genome.</title>
        <authorList>
            <person name="Chalhoub B."/>
            <person name="Denoeud F."/>
            <person name="Liu S."/>
            <person name="Parkin I.A."/>
            <person name="Tang H."/>
            <person name="Wang X."/>
            <person name="Chiquet J."/>
            <person name="Belcram H."/>
            <person name="Tong C."/>
            <person name="Samans B."/>
            <person name="Correa M."/>
            <person name="Da Silva C."/>
            <person name="Just J."/>
            <person name="Falentin C."/>
            <person name="Koh C.S."/>
            <person name="Le Clainche I."/>
            <person name="Bernard M."/>
            <person name="Bento P."/>
            <person name="Noel B."/>
            <person name="Labadie K."/>
            <person name="Alberti A."/>
            <person name="Charles M."/>
            <person name="Arnaud D."/>
            <person name="Guo H."/>
            <person name="Daviaud C."/>
            <person name="Alamery S."/>
            <person name="Jabbari K."/>
            <person name="Zhao M."/>
            <person name="Edger P.P."/>
            <person name="Chelaifa H."/>
            <person name="Tack D."/>
            <person name="Lassalle G."/>
            <person name="Mestiri I."/>
            <person name="Schnel N."/>
            <person name="Le Paslier M.C."/>
            <person name="Fan G."/>
            <person name="Renault V."/>
            <person name="Bayer P.E."/>
            <person name="Golicz A.A."/>
            <person name="Manoli S."/>
            <person name="Lee T.H."/>
            <person name="Thi V.H."/>
            <person name="Chalabi S."/>
            <person name="Hu Q."/>
            <person name="Fan C."/>
            <person name="Tollenaere R."/>
            <person name="Lu Y."/>
            <person name="Battail C."/>
            <person name="Shen J."/>
            <person name="Sidebottom C.H."/>
            <person name="Wang X."/>
            <person name="Canaguier A."/>
            <person name="Chauveau A."/>
            <person name="Berard A."/>
            <person name="Deniot G."/>
            <person name="Guan M."/>
            <person name="Liu Z."/>
            <person name="Sun F."/>
            <person name="Lim Y.P."/>
            <person name="Lyons E."/>
            <person name="Town C.D."/>
            <person name="Bancroft I."/>
            <person name="Wang X."/>
            <person name="Meng J."/>
            <person name="Ma J."/>
            <person name="Pires J.C."/>
            <person name="King G.J."/>
            <person name="Brunel D."/>
            <person name="Delourme R."/>
            <person name="Renard M."/>
            <person name="Aury J.M."/>
            <person name="Adams K.L."/>
            <person name="Batley J."/>
            <person name="Snowdon R.J."/>
            <person name="Tost J."/>
            <person name="Edwards D."/>
            <person name="Zhou Y."/>
            <person name="Hua W."/>
            <person name="Sharpe A.G."/>
            <person name="Paterson A.H."/>
            <person name="Guan C."/>
            <person name="Wincker P."/>
        </authorList>
    </citation>
    <scope>NUCLEOTIDE SEQUENCE [LARGE SCALE GENOMIC DNA]</scope>
    <source>
        <strain evidence="2">cv. Darmor-bzh</strain>
    </source>
</reference>
<protein>
    <submittedName>
        <fullName evidence="1">BnaC09g51780D protein</fullName>
    </submittedName>
</protein>
<accession>A0A078J649</accession>
<keyword evidence="2" id="KW-1185">Reference proteome</keyword>